<evidence type="ECO:0000256" key="8">
    <source>
        <dbReference type="ARBA" id="ARBA00022967"/>
    </source>
</evidence>
<evidence type="ECO:0000256" key="5">
    <source>
        <dbReference type="ARBA" id="ARBA00022737"/>
    </source>
</evidence>
<evidence type="ECO:0000256" key="7">
    <source>
        <dbReference type="ARBA" id="ARBA00022840"/>
    </source>
</evidence>
<dbReference type="Gene3D" id="3.40.50.300">
    <property type="entry name" value="P-loop containing nucleotide triphosphate hydrolases"/>
    <property type="match status" value="2"/>
</dbReference>
<accession>A0A523W7Q5</accession>
<keyword evidence="2" id="KW-0813">Transport</keyword>
<keyword evidence="3" id="KW-1003">Cell membrane</keyword>
<feature type="domain" description="ABC transporter" evidence="10">
    <location>
        <begin position="7"/>
        <end position="243"/>
    </location>
</feature>
<dbReference type="InterPro" id="IPR003593">
    <property type="entry name" value="AAA+_ATPase"/>
</dbReference>
<dbReference type="PANTHER" id="PTHR43790">
    <property type="entry name" value="CARBOHYDRATE TRANSPORT ATP-BINDING PROTEIN MG119-RELATED"/>
    <property type="match status" value="1"/>
</dbReference>
<dbReference type="InterPro" id="IPR003439">
    <property type="entry name" value="ABC_transporter-like_ATP-bd"/>
</dbReference>
<dbReference type="CDD" id="cd03215">
    <property type="entry name" value="ABC_Carb_Monos_II"/>
    <property type="match status" value="1"/>
</dbReference>
<keyword evidence="4" id="KW-0762">Sugar transport</keyword>
<sequence>MNKRVILETGGIVKVFPGVRALNKVDFTLYEGEIRALVGENGAGKTTLVKILSGVYQPDQGEILLRGNKATIPDPYQAQHMGISIVYQELNLIPYMSVARNILLGREPRTSLGFVNSPKLVDEAGKLMAMLDLSLDADSLIYELPVAQQQMVAIVRALSANPDILILDEPTASLSEYEVEHLFEVMRNLKNKGVSIIFISHRLEEVFRIADSATVLKDGELVATRGVQEINQGELIRMMVGREFVNIFPQKGGLDIKEDIVFSLRGLTRRGALKDINLDLRRGEVVIVAGLRGQGQRELVRAIFGADPIDKGEIYLEGRKIQINSPRDAIRAGIGFLSDDRKTEGLVLCRSIRENVALPTLGERKVWGFINRKEEKEAVASQVKALDIRTTSIEQEAQFLSGGNQQKLIIAKWLLGNPRVIIFDEPTIGIDVGTKIEIYHRLRRLAQEGTGILIVSSDMIEIIGMSDRVLVMFEGEIVAEIPAEKMSEEKIMAAAAGEKAS</sequence>
<name>A0A523W7Q5_UNCAE</name>
<dbReference type="SUPFAM" id="SSF52540">
    <property type="entry name" value="P-loop containing nucleoside triphosphate hydrolases"/>
    <property type="match status" value="2"/>
</dbReference>
<dbReference type="PROSITE" id="PS00211">
    <property type="entry name" value="ABC_TRANSPORTER_1"/>
    <property type="match status" value="1"/>
</dbReference>
<dbReference type="InterPro" id="IPR050107">
    <property type="entry name" value="ABC_carbohydrate_import_ATPase"/>
</dbReference>
<evidence type="ECO:0000313" key="12">
    <source>
        <dbReference type="Proteomes" id="UP000319130"/>
    </source>
</evidence>
<evidence type="ECO:0000313" key="11">
    <source>
        <dbReference type="EMBL" id="TET63054.1"/>
    </source>
</evidence>
<protein>
    <submittedName>
        <fullName evidence="11">Sugar ABC transporter ATP-binding protein</fullName>
    </submittedName>
</protein>
<dbReference type="Pfam" id="PF00005">
    <property type="entry name" value="ABC_tran"/>
    <property type="match status" value="2"/>
</dbReference>
<reference evidence="11 12" key="1">
    <citation type="submission" date="2019-03" db="EMBL/GenBank/DDBJ databases">
        <title>Metabolic potential of uncultured bacteria and archaea associated with petroleum seepage in deep-sea sediments.</title>
        <authorList>
            <person name="Dong X."/>
            <person name="Hubert C."/>
        </authorList>
    </citation>
    <scope>NUCLEOTIDE SEQUENCE [LARGE SCALE GENOMIC DNA]</scope>
    <source>
        <strain evidence="11">E29_bin52</strain>
    </source>
</reference>
<dbReference type="Proteomes" id="UP000319130">
    <property type="component" value="Unassembled WGS sequence"/>
</dbReference>
<comment type="caution">
    <text evidence="11">The sequence shown here is derived from an EMBL/GenBank/DDBJ whole genome shotgun (WGS) entry which is preliminary data.</text>
</comment>
<keyword evidence="8" id="KW-1278">Translocase</keyword>
<feature type="domain" description="ABC transporter" evidence="10">
    <location>
        <begin position="256"/>
        <end position="499"/>
    </location>
</feature>
<evidence type="ECO:0000256" key="9">
    <source>
        <dbReference type="ARBA" id="ARBA00023136"/>
    </source>
</evidence>
<evidence type="ECO:0000256" key="4">
    <source>
        <dbReference type="ARBA" id="ARBA00022597"/>
    </source>
</evidence>
<evidence type="ECO:0000256" key="3">
    <source>
        <dbReference type="ARBA" id="ARBA00022475"/>
    </source>
</evidence>
<evidence type="ECO:0000259" key="10">
    <source>
        <dbReference type="PROSITE" id="PS50893"/>
    </source>
</evidence>
<gene>
    <name evidence="11" type="ORF">E3J48_03160</name>
</gene>
<dbReference type="AlphaFoldDB" id="A0A523W7Q5"/>
<keyword evidence="9" id="KW-0472">Membrane</keyword>
<dbReference type="FunFam" id="3.40.50.300:FF:000127">
    <property type="entry name" value="Ribose import ATP-binding protein RbsA"/>
    <property type="match status" value="1"/>
</dbReference>
<proteinExistence type="predicted"/>
<dbReference type="GO" id="GO:0005886">
    <property type="term" value="C:plasma membrane"/>
    <property type="evidence" value="ECO:0007669"/>
    <property type="project" value="UniProtKB-SubCell"/>
</dbReference>
<dbReference type="EMBL" id="SOIZ01000132">
    <property type="protein sequence ID" value="TET63054.1"/>
    <property type="molecule type" value="Genomic_DNA"/>
</dbReference>
<dbReference type="InterPro" id="IPR027417">
    <property type="entry name" value="P-loop_NTPase"/>
</dbReference>
<keyword evidence="6" id="KW-0547">Nucleotide-binding</keyword>
<comment type="subcellular location">
    <subcellularLocation>
        <location evidence="1">Cell membrane</location>
        <topology evidence="1">Peripheral membrane protein</topology>
    </subcellularLocation>
</comment>
<dbReference type="InterPro" id="IPR017871">
    <property type="entry name" value="ABC_transporter-like_CS"/>
</dbReference>
<evidence type="ECO:0000256" key="2">
    <source>
        <dbReference type="ARBA" id="ARBA00022448"/>
    </source>
</evidence>
<dbReference type="PANTHER" id="PTHR43790:SF3">
    <property type="entry name" value="D-ALLOSE IMPORT ATP-BINDING PROTEIN ALSA-RELATED"/>
    <property type="match status" value="1"/>
</dbReference>
<evidence type="ECO:0000256" key="6">
    <source>
        <dbReference type="ARBA" id="ARBA00022741"/>
    </source>
</evidence>
<keyword evidence="7 11" id="KW-0067">ATP-binding</keyword>
<keyword evidence="5" id="KW-0677">Repeat</keyword>
<dbReference type="SMART" id="SM00382">
    <property type="entry name" value="AAA"/>
    <property type="match status" value="2"/>
</dbReference>
<dbReference type="GO" id="GO:0016887">
    <property type="term" value="F:ATP hydrolysis activity"/>
    <property type="evidence" value="ECO:0007669"/>
    <property type="project" value="InterPro"/>
</dbReference>
<organism evidence="11 12">
    <name type="scientific">Aerophobetes bacterium</name>
    <dbReference type="NCBI Taxonomy" id="2030807"/>
    <lineage>
        <taxon>Bacteria</taxon>
        <taxon>Candidatus Aerophobota</taxon>
    </lineage>
</organism>
<dbReference type="CDD" id="cd03216">
    <property type="entry name" value="ABC_Carb_Monos_I"/>
    <property type="match status" value="1"/>
</dbReference>
<dbReference type="GO" id="GO:0005524">
    <property type="term" value="F:ATP binding"/>
    <property type="evidence" value="ECO:0007669"/>
    <property type="project" value="UniProtKB-KW"/>
</dbReference>
<dbReference type="PROSITE" id="PS50893">
    <property type="entry name" value="ABC_TRANSPORTER_2"/>
    <property type="match status" value="2"/>
</dbReference>
<evidence type="ECO:0000256" key="1">
    <source>
        <dbReference type="ARBA" id="ARBA00004202"/>
    </source>
</evidence>